<dbReference type="EMBL" id="CP022196">
    <property type="protein sequence ID" value="ATG46157.1"/>
    <property type="molecule type" value="Genomic_DNA"/>
</dbReference>
<evidence type="ECO:0000313" key="2">
    <source>
        <dbReference type="EMBL" id="ATG46157.1"/>
    </source>
</evidence>
<evidence type="ECO:0000313" key="3">
    <source>
        <dbReference type="Proteomes" id="UP000217935"/>
    </source>
</evidence>
<dbReference type="GO" id="GO:0120147">
    <property type="term" value="F:formylglycine-generating oxidase activity"/>
    <property type="evidence" value="ECO:0007669"/>
    <property type="project" value="TreeGrafter"/>
</dbReference>
<accession>A0A291G7P7</accession>
<dbReference type="Pfam" id="PF03781">
    <property type="entry name" value="FGE-sulfatase"/>
    <property type="match status" value="1"/>
</dbReference>
<reference evidence="2 3" key="1">
    <citation type="submission" date="2017-06" db="EMBL/GenBank/DDBJ databases">
        <title>Celeribacter sp. TSPH2 complete genome sequence.</title>
        <authorList>
            <person name="Woo J.-H."/>
            <person name="Kim H.-S."/>
        </authorList>
    </citation>
    <scope>NUCLEOTIDE SEQUENCE [LARGE SCALE GENOMIC DNA]</scope>
    <source>
        <strain evidence="2 3">TSPH2</strain>
    </source>
</reference>
<keyword evidence="3" id="KW-1185">Reference proteome</keyword>
<gene>
    <name evidence="2" type="ORF">CEW89_00365</name>
</gene>
<dbReference type="PANTHER" id="PTHR23150:SF19">
    <property type="entry name" value="FORMYLGLYCINE-GENERATING ENZYME"/>
    <property type="match status" value="1"/>
</dbReference>
<dbReference type="KEGG" id="ceh:CEW89_00365"/>
<dbReference type="InterPro" id="IPR005532">
    <property type="entry name" value="SUMF_dom"/>
</dbReference>
<organism evidence="2 3">
    <name type="scientific">Celeribacter ethanolicus</name>
    <dbReference type="NCBI Taxonomy" id="1758178"/>
    <lineage>
        <taxon>Bacteria</taxon>
        <taxon>Pseudomonadati</taxon>
        <taxon>Pseudomonadota</taxon>
        <taxon>Alphaproteobacteria</taxon>
        <taxon>Rhodobacterales</taxon>
        <taxon>Roseobacteraceae</taxon>
        <taxon>Celeribacter</taxon>
    </lineage>
</organism>
<dbReference type="AlphaFoldDB" id="A0A291G7P7"/>
<dbReference type="OrthoDB" id="9768004at2"/>
<protein>
    <recommendedName>
        <fullName evidence="1">Sulfatase-modifying factor enzyme-like domain-containing protein</fullName>
    </recommendedName>
</protein>
<dbReference type="Proteomes" id="UP000217935">
    <property type="component" value="Chromosome"/>
</dbReference>
<feature type="domain" description="Sulfatase-modifying factor enzyme-like" evidence="1">
    <location>
        <begin position="42"/>
        <end position="221"/>
    </location>
</feature>
<dbReference type="InterPro" id="IPR042095">
    <property type="entry name" value="SUMF_sf"/>
</dbReference>
<dbReference type="STRING" id="1758178.GCA_001550095_00756"/>
<proteinExistence type="predicted"/>
<dbReference type="SUPFAM" id="SSF56436">
    <property type="entry name" value="C-type lectin-like"/>
    <property type="match status" value="1"/>
</dbReference>
<evidence type="ECO:0000259" key="1">
    <source>
        <dbReference type="Pfam" id="PF03781"/>
    </source>
</evidence>
<sequence length="329" mass="35834">MTRKSLTLLIAGATVLVAAGGLTFKTIDEKRARANLIDSTRATMVFVEGGTFTMGNYRAPLQRQDGTVIETYVADHSTSETRQVTVDSFYIAPRQVTQSEAALFDRAQGRARDVAAGMENRPAAFSHQEATAYCAWLGDAAGLPMRLPTEAEWEYMARSRGQTPFWPTDNGSFEYGRNVFDLSTLPRMSQDRPDVASFPPNPLGIYDLSGGLYDWVSDRAATDPEEAIIFKGGSDYSSALYETIPTRGMSDSTGRAYEATLKAMLTGAYESAEMEEMGQLYGLPPTHVGARCVVELDQRPSETGFGTVPGPILLSPPYRATSPEGWGTD</sequence>
<dbReference type="InterPro" id="IPR016187">
    <property type="entry name" value="CTDL_fold"/>
</dbReference>
<dbReference type="InterPro" id="IPR051043">
    <property type="entry name" value="Sulfatase_Mod_Factor_Kinase"/>
</dbReference>
<dbReference type="PANTHER" id="PTHR23150">
    <property type="entry name" value="SULFATASE MODIFYING FACTOR 1, 2"/>
    <property type="match status" value="1"/>
</dbReference>
<name>A0A291G7P7_9RHOB</name>
<dbReference type="Gene3D" id="3.90.1580.10">
    <property type="entry name" value="paralog of FGE (formylglycine-generating enzyme)"/>
    <property type="match status" value="1"/>
</dbReference>
<dbReference type="RefSeq" id="WP_096804484.1">
    <property type="nucleotide sequence ID" value="NZ_CP022196.1"/>
</dbReference>